<dbReference type="OrthoDB" id="9813903at2"/>
<evidence type="ECO:0000259" key="1">
    <source>
        <dbReference type="PROSITE" id="PS50883"/>
    </source>
</evidence>
<evidence type="ECO:0000313" key="2">
    <source>
        <dbReference type="EMBL" id="KVW94766.1"/>
    </source>
</evidence>
<dbReference type="Gene3D" id="3.20.20.450">
    <property type="entry name" value="EAL domain"/>
    <property type="match status" value="1"/>
</dbReference>
<dbReference type="PANTHER" id="PTHR33121">
    <property type="entry name" value="CYCLIC DI-GMP PHOSPHODIESTERASE PDEF"/>
    <property type="match status" value="1"/>
</dbReference>
<dbReference type="PROSITE" id="PS50883">
    <property type="entry name" value="EAL"/>
    <property type="match status" value="1"/>
</dbReference>
<protein>
    <recommendedName>
        <fullName evidence="1">EAL domain-containing protein</fullName>
    </recommendedName>
</protein>
<dbReference type="AlphaFoldDB" id="A0A106BLN6"/>
<accession>A0A106BLN6</accession>
<dbReference type="PATRIC" id="fig|36861.3.peg.2201"/>
<dbReference type="InterPro" id="IPR050706">
    <property type="entry name" value="Cyclic-di-GMP_PDE-like"/>
</dbReference>
<evidence type="ECO:0000313" key="3">
    <source>
        <dbReference type="Proteomes" id="UP000064243"/>
    </source>
</evidence>
<feature type="non-terminal residue" evidence="2">
    <location>
        <position position="66"/>
    </location>
</feature>
<dbReference type="InterPro" id="IPR035919">
    <property type="entry name" value="EAL_sf"/>
</dbReference>
<proteinExistence type="predicted"/>
<dbReference type="Pfam" id="PF00563">
    <property type="entry name" value="EAL"/>
    <property type="match status" value="1"/>
</dbReference>
<comment type="caution">
    <text evidence="2">The sequence shown here is derived from an EMBL/GenBank/DDBJ whole genome shotgun (WGS) entry which is preliminary data.</text>
</comment>
<reference evidence="2 3" key="1">
    <citation type="journal article" date="2015" name="Appl. Environ. Microbiol.">
        <title>Aerobic and Anaerobic Thiosulfate Oxidation by a Cold-Adapted, Subglacial Chemoautotroph.</title>
        <authorList>
            <person name="Harrold Z.R."/>
            <person name="Skidmore M.L."/>
            <person name="Hamilton T.L."/>
            <person name="Desch L."/>
            <person name="Amada K."/>
            <person name="van Gelder W."/>
            <person name="Glover K."/>
            <person name="Roden E.E."/>
            <person name="Boyd E.S."/>
        </authorList>
    </citation>
    <scope>NUCLEOTIDE SEQUENCE [LARGE SCALE GENOMIC DNA]</scope>
    <source>
        <strain evidence="2 3">RG</strain>
    </source>
</reference>
<dbReference type="PANTHER" id="PTHR33121:SF76">
    <property type="entry name" value="SIGNALING PROTEIN"/>
    <property type="match status" value="1"/>
</dbReference>
<dbReference type="InterPro" id="IPR001633">
    <property type="entry name" value="EAL_dom"/>
</dbReference>
<dbReference type="EMBL" id="LDUG01000033">
    <property type="protein sequence ID" value="KVW94766.1"/>
    <property type="molecule type" value="Genomic_DNA"/>
</dbReference>
<keyword evidence="3" id="KW-1185">Reference proteome</keyword>
<gene>
    <name evidence="2" type="ORF">ABW22_12110</name>
</gene>
<dbReference type="GO" id="GO:0071111">
    <property type="term" value="F:cyclic-guanylate-specific phosphodiesterase activity"/>
    <property type="evidence" value="ECO:0007669"/>
    <property type="project" value="InterPro"/>
</dbReference>
<feature type="domain" description="EAL" evidence="1">
    <location>
        <begin position="1"/>
        <end position="66"/>
    </location>
</feature>
<dbReference type="Proteomes" id="UP000064243">
    <property type="component" value="Unassembled WGS sequence"/>
</dbReference>
<name>A0A106BLN6_THIDE</name>
<dbReference type="SUPFAM" id="SSF141868">
    <property type="entry name" value="EAL domain-like"/>
    <property type="match status" value="1"/>
</dbReference>
<organism evidence="2 3">
    <name type="scientific">Thiobacillus denitrificans</name>
    <dbReference type="NCBI Taxonomy" id="36861"/>
    <lineage>
        <taxon>Bacteria</taxon>
        <taxon>Pseudomonadati</taxon>
        <taxon>Pseudomonadota</taxon>
        <taxon>Betaproteobacteria</taxon>
        <taxon>Nitrosomonadales</taxon>
        <taxon>Thiobacillaceae</taxon>
        <taxon>Thiobacillus</taxon>
    </lineage>
</organism>
<sequence length="66" mass="7252">MRQHLQDILANARLVTLLQPVLDLVEGRVMAYEALSRGPSNSPLHAPEALFRVAAQHGLLPALDWA</sequence>